<evidence type="ECO:0000256" key="3">
    <source>
        <dbReference type="ARBA" id="ARBA00022692"/>
    </source>
</evidence>
<keyword evidence="13" id="KW-1185">Reference proteome</keyword>
<keyword evidence="3" id="KW-0812">Transmembrane</keyword>
<name>A0AAD8NQF5_TARER</name>
<gene>
    <name evidence="12" type="ORF">QVD17_26564</name>
</gene>
<evidence type="ECO:0000256" key="1">
    <source>
        <dbReference type="ARBA" id="ARBA00004370"/>
    </source>
</evidence>
<dbReference type="Gene3D" id="1.10.510.10">
    <property type="entry name" value="Transferase(Phosphotransferase) domain 1"/>
    <property type="match status" value="1"/>
</dbReference>
<evidence type="ECO:0000313" key="12">
    <source>
        <dbReference type="EMBL" id="KAK1417437.1"/>
    </source>
</evidence>
<feature type="chain" id="PRO_5041899126" description="Protein kinase domain-containing protein" evidence="10">
    <location>
        <begin position="24"/>
        <end position="652"/>
    </location>
</feature>
<keyword evidence="2" id="KW-0433">Leucine-rich repeat</keyword>
<evidence type="ECO:0000256" key="6">
    <source>
        <dbReference type="ARBA" id="ARBA00022989"/>
    </source>
</evidence>
<evidence type="ECO:0000313" key="13">
    <source>
        <dbReference type="Proteomes" id="UP001229421"/>
    </source>
</evidence>
<dbReference type="EMBL" id="JAUHHV010000007">
    <property type="protein sequence ID" value="KAK1417437.1"/>
    <property type="molecule type" value="Genomic_DNA"/>
</dbReference>
<comment type="subcellular location">
    <subcellularLocation>
        <location evidence="1">Membrane</location>
    </subcellularLocation>
</comment>
<feature type="domain" description="Protein kinase" evidence="11">
    <location>
        <begin position="375"/>
        <end position="652"/>
    </location>
</feature>
<dbReference type="Proteomes" id="UP001229421">
    <property type="component" value="Unassembled WGS sequence"/>
</dbReference>
<dbReference type="Gene3D" id="3.30.200.20">
    <property type="entry name" value="Phosphorylase Kinase, domain 1"/>
    <property type="match status" value="1"/>
</dbReference>
<keyword evidence="7" id="KW-0472">Membrane</keyword>
<dbReference type="AlphaFoldDB" id="A0AAD8NQF5"/>
<evidence type="ECO:0000256" key="10">
    <source>
        <dbReference type="SAM" id="SignalP"/>
    </source>
</evidence>
<dbReference type="GO" id="GO:0004672">
    <property type="term" value="F:protein kinase activity"/>
    <property type="evidence" value="ECO:0007669"/>
    <property type="project" value="InterPro"/>
</dbReference>
<evidence type="ECO:0000256" key="2">
    <source>
        <dbReference type="ARBA" id="ARBA00022614"/>
    </source>
</evidence>
<keyword evidence="8" id="KW-0325">Glycoprotein</keyword>
<feature type="region of interest" description="Disordered" evidence="9">
    <location>
        <begin position="298"/>
        <end position="353"/>
    </location>
</feature>
<comment type="caution">
    <text evidence="12">The sequence shown here is derived from an EMBL/GenBank/DDBJ whole genome shotgun (WGS) entry which is preliminary data.</text>
</comment>
<organism evidence="12 13">
    <name type="scientific">Tagetes erecta</name>
    <name type="common">African marigold</name>
    <dbReference type="NCBI Taxonomy" id="13708"/>
    <lineage>
        <taxon>Eukaryota</taxon>
        <taxon>Viridiplantae</taxon>
        <taxon>Streptophyta</taxon>
        <taxon>Embryophyta</taxon>
        <taxon>Tracheophyta</taxon>
        <taxon>Spermatophyta</taxon>
        <taxon>Magnoliopsida</taxon>
        <taxon>eudicotyledons</taxon>
        <taxon>Gunneridae</taxon>
        <taxon>Pentapetalae</taxon>
        <taxon>asterids</taxon>
        <taxon>campanulids</taxon>
        <taxon>Asterales</taxon>
        <taxon>Asteraceae</taxon>
        <taxon>Asteroideae</taxon>
        <taxon>Heliantheae alliance</taxon>
        <taxon>Tageteae</taxon>
        <taxon>Tagetes</taxon>
    </lineage>
</organism>
<sequence length="652" mass="72645">MAAVDHLFHLLLLFLLFPPFLTQQPPTIPLLQFKKSLTKSDALFNWKDDGSNPCDPNNVWVGIICSNGMIATINLSSMDLEGQPDIGALEAIAGLKAISIQNNSLAGPIPEINRLRSIKAFYADNNWFSGVIRSDFFQTLGSLKKLWLQHNNFSGQIPKSVGELPNLKELHLEYNEFSGKIPEFPEADIITTLDLSNNKLQGEIPKSLMKFDAKVFENNEDLCGEKISKECKPHSKKHHEFEQPSESKSWVKWIIMIVVVVMLILIILARANQIEEDNRPLGKGGIDEAVVNIPTVTKKSTSHNNNNHNNSNNNNIYSSNNSNSNSNSNSNVVNKDNKDSSSRPKKSGAVGGKSVGDLVMVNEERGVFGLQDLMKAAAEVLGNGGLGSAYKAMLGNGVSVVVKRVREMNQMTKEVFDAEMKKLAKLKHQNILTPLAYHYRKEEKLLVSEYVPKGSLLYVLHGDRGISHAELTWANRLKIIKGVARGMMFLHTEFALYPLPHGNLKSSNVLIGSDYEPLLSDYAFHPLLNSTPTVQCMFAFKSPEAILNQQVNKKSDVYCMGIIILEIITGKYPSQYYNNQKGGTDVVQWVKSALGEKRERELIDPEIASSSSEESIREMEKLLHIGAECTESEPDERIELNDAIRRIDEVSV</sequence>
<dbReference type="SUPFAM" id="SSF52058">
    <property type="entry name" value="L domain-like"/>
    <property type="match status" value="1"/>
</dbReference>
<reference evidence="12" key="1">
    <citation type="journal article" date="2023" name="bioRxiv">
        <title>Improved chromosome-level genome assembly for marigold (Tagetes erecta).</title>
        <authorList>
            <person name="Jiang F."/>
            <person name="Yuan L."/>
            <person name="Wang S."/>
            <person name="Wang H."/>
            <person name="Xu D."/>
            <person name="Wang A."/>
            <person name="Fan W."/>
        </authorList>
    </citation>
    <scope>NUCLEOTIDE SEQUENCE</scope>
    <source>
        <strain evidence="12">WSJ</strain>
        <tissue evidence="12">Leaf</tissue>
    </source>
</reference>
<dbReference type="Gene3D" id="3.80.10.10">
    <property type="entry name" value="Ribonuclease Inhibitor"/>
    <property type="match status" value="2"/>
</dbReference>
<accession>A0AAD8NQF5</accession>
<dbReference type="GO" id="GO:0016020">
    <property type="term" value="C:membrane"/>
    <property type="evidence" value="ECO:0007669"/>
    <property type="project" value="UniProtKB-SubCell"/>
</dbReference>
<dbReference type="Pfam" id="PF08263">
    <property type="entry name" value="LRRNT_2"/>
    <property type="match status" value="1"/>
</dbReference>
<dbReference type="PANTHER" id="PTHR48007">
    <property type="entry name" value="LEUCINE-RICH REPEAT RECEPTOR-LIKE PROTEIN KINASE PXC1"/>
    <property type="match status" value="1"/>
</dbReference>
<proteinExistence type="predicted"/>
<dbReference type="FunFam" id="3.80.10.10:FF:000041">
    <property type="entry name" value="LRR receptor-like serine/threonine-protein kinase ERECTA"/>
    <property type="match status" value="1"/>
</dbReference>
<evidence type="ECO:0000259" key="11">
    <source>
        <dbReference type="PROSITE" id="PS50011"/>
    </source>
</evidence>
<keyword evidence="5" id="KW-0677">Repeat</keyword>
<dbReference type="Pfam" id="PF00069">
    <property type="entry name" value="Pkinase"/>
    <property type="match status" value="1"/>
</dbReference>
<feature type="compositionally biased region" description="Low complexity" evidence="9">
    <location>
        <begin position="302"/>
        <end position="334"/>
    </location>
</feature>
<feature type="signal peptide" evidence="10">
    <location>
        <begin position="1"/>
        <end position="23"/>
    </location>
</feature>
<dbReference type="InterPro" id="IPR013210">
    <property type="entry name" value="LRR_N_plant-typ"/>
</dbReference>
<protein>
    <recommendedName>
        <fullName evidence="11">Protein kinase domain-containing protein</fullName>
    </recommendedName>
</protein>
<dbReference type="PANTHER" id="PTHR48007:SF29">
    <property type="entry name" value="POLLEN RECEPTOR-LIKE KINASE 3"/>
    <property type="match status" value="1"/>
</dbReference>
<dbReference type="InterPro" id="IPR000719">
    <property type="entry name" value="Prot_kinase_dom"/>
</dbReference>
<dbReference type="GO" id="GO:0005524">
    <property type="term" value="F:ATP binding"/>
    <property type="evidence" value="ECO:0007669"/>
    <property type="project" value="InterPro"/>
</dbReference>
<keyword evidence="6" id="KW-1133">Transmembrane helix</keyword>
<dbReference type="Pfam" id="PF00560">
    <property type="entry name" value="LRR_1"/>
    <property type="match status" value="3"/>
</dbReference>
<evidence type="ECO:0000256" key="5">
    <source>
        <dbReference type="ARBA" id="ARBA00022737"/>
    </source>
</evidence>
<keyword evidence="4 10" id="KW-0732">Signal</keyword>
<evidence type="ECO:0000256" key="4">
    <source>
        <dbReference type="ARBA" id="ARBA00022729"/>
    </source>
</evidence>
<dbReference type="InterPro" id="IPR046959">
    <property type="entry name" value="PRK1-6/SRF4-like"/>
</dbReference>
<dbReference type="InterPro" id="IPR011009">
    <property type="entry name" value="Kinase-like_dom_sf"/>
</dbReference>
<evidence type="ECO:0000256" key="7">
    <source>
        <dbReference type="ARBA" id="ARBA00023136"/>
    </source>
</evidence>
<dbReference type="SUPFAM" id="SSF56112">
    <property type="entry name" value="Protein kinase-like (PK-like)"/>
    <property type="match status" value="1"/>
</dbReference>
<evidence type="ECO:0000256" key="9">
    <source>
        <dbReference type="SAM" id="MobiDB-lite"/>
    </source>
</evidence>
<evidence type="ECO:0000256" key="8">
    <source>
        <dbReference type="ARBA" id="ARBA00023180"/>
    </source>
</evidence>
<dbReference type="PROSITE" id="PS50011">
    <property type="entry name" value="PROTEIN_KINASE_DOM"/>
    <property type="match status" value="1"/>
</dbReference>
<dbReference type="InterPro" id="IPR032675">
    <property type="entry name" value="LRR_dom_sf"/>
</dbReference>
<dbReference type="InterPro" id="IPR001611">
    <property type="entry name" value="Leu-rich_rpt"/>
</dbReference>